<dbReference type="Gene3D" id="1.10.287.950">
    <property type="entry name" value="Methyl-accepting chemotaxis protein"/>
    <property type="match status" value="1"/>
</dbReference>
<evidence type="ECO:0000313" key="6">
    <source>
        <dbReference type="Proteomes" id="UP000009234"/>
    </source>
</evidence>
<dbReference type="SMART" id="SM00283">
    <property type="entry name" value="MA"/>
    <property type="match status" value="1"/>
</dbReference>
<dbReference type="EMBL" id="CP002780">
    <property type="protein sequence ID" value="AEG58373.1"/>
    <property type="molecule type" value="Genomic_DNA"/>
</dbReference>
<dbReference type="PROSITE" id="PS50111">
    <property type="entry name" value="CHEMOTAXIS_TRANSDUC_2"/>
    <property type="match status" value="1"/>
</dbReference>
<reference evidence="6" key="1">
    <citation type="submission" date="2011-05" db="EMBL/GenBank/DDBJ databases">
        <title>Complete sequence of Desulfotomaculum ruminis DSM 2154.</title>
        <authorList>
            <person name="Lucas S."/>
            <person name="Copeland A."/>
            <person name="Lapidus A."/>
            <person name="Cheng J.-F."/>
            <person name="Goodwin L."/>
            <person name="Pitluck S."/>
            <person name="Lu M."/>
            <person name="Detter J.C."/>
            <person name="Han C."/>
            <person name="Tapia R."/>
            <person name="Land M."/>
            <person name="Hauser L."/>
            <person name="Kyrpides N."/>
            <person name="Ivanova N."/>
            <person name="Mikhailova N."/>
            <person name="Pagani I."/>
            <person name="Stams A.J.M."/>
            <person name="Plugge C.M."/>
            <person name="Muyzer G."/>
            <person name="Kuever J."/>
            <person name="Parshina S.N."/>
            <person name="Ivanova A.E."/>
            <person name="Nazina T.N."/>
            <person name="Brambilla E."/>
            <person name="Spring S."/>
            <person name="Klenk H.-P."/>
            <person name="Woyke T."/>
        </authorList>
    </citation>
    <scope>NUCLEOTIDE SEQUENCE [LARGE SCALE GENOMIC DNA]</scope>
    <source>
        <strain evidence="6">ATCC 23193 / DSM 2154 / NCIB 8452 / DL</strain>
    </source>
</reference>
<dbReference type="PANTHER" id="PTHR32089:SF112">
    <property type="entry name" value="LYSOZYME-LIKE PROTEIN-RELATED"/>
    <property type="match status" value="1"/>
</dbReference>
<evidence type="ECO:0000256" key="1">
    <source>
        <dbReference type="ARBA" id="ARBA00023224"/>
    </source>
</evidence>
<sequence length="518" mass="56225">MLKNTNFMMNKTLRSKFIWGIGLVLLLIIGTSLFLIATIKRSDNSYTELIEKKAFAYAKTESLMSNFNRSAASVRAYMLFGEEDEIKTIQESMARTKEELEAILPLLTTDEGRQMHQAVVKDLEEYEIFTEQMISLIQTREAAQGEERTAAEEQVLKYFSDNRGYVSKLNTDGMKLSERQLNNLVNGSKETSVAAQRSIMIATIIVIITVLVSFIIAVVIFKNLKEIAAQIQEKSRNVDTLTTELSANSENVAAGATESASTTNEVAASMEEVNVNAQNISNKVELVNHNIQRISETSVQTSGYAKEGDKGLRDIFEQMQAIQHSAAGSEKVVRGLGEDAGRINQIIELITKIADQTNLLALNAAIEAARAGEHGRGFAVVAEEVRKLAEQSAEATKDIYGLITTIQSKSQEAVQSMVLSVNQVEKGARVLEEVKDKFGKITLAVDGLEGDILSAAGAAKDMTDSVQGVISAVEEVSSAVQNVAAAVEEQTASTEEISSATQTLAGLVAELDAIAVKL</sequence>
<dbReference type="KEGG" id="dru:Desru_0072"/>
<proteinExistence type="predicted"/>
<organism evidence="5 6">
    <name type="scientific">Desulforamulus ruminis (strain ATCC 23193 / DSM 2154 / NCIMB 8452 / DL)</name>
    <name type="common">Desulfotomaculum ruminis</name>
    <dbReference type="NCBI Taxonomy" id="696281"/>
    <lineage>
        <taxon>Bacteria</taxon>
        <taxon>Bacillati</taxon>
        <taxon>Bacillota</taxon>
        <taxon>Clostridia</taxon>
        <taxon>Eubacteriales</taxon>
        <taxon>Peptococcaceae</taxon>
        <taxon>Desulforamulus</taxon>
    </lineage>
</organism>
<dbReference type="RefSeq" id="WP_013840155.1">
    <property type="nucleotide sequence ID" value="NC_015589.1"/>
</dbReference>
<dbReference type="AlphaFoldDB" id="F6DLT0"/>
<dbReference type="eggNOG" id="COG0840">
    <property type="taxonomic scope" value="Bacteria"/>
</dbReference>
<dbReference type="InterPro" id="IPR024478">
    <property type="entry name" value="HlyB_4HB_MCP"/>
</dbReference>
<evidence type="ECO:0000256" key="3">
    <source>
        <dbReference type="SAM" id="Phobius"/>
    </source>
</evidence>
<accession>F6DLT0</accession>
<dbReference type="CDD" id="cd11386">
    <property type="entry name" value="MCP_signal"/>
    <property type="match status" value="1"/>
</dbReference>
<dbReference type="InterPro" id="IPR004089">
    <property type="entry name" value="MCPsignal_dom"/>
</dbReference>
<dbReference type="PANTHER" id="PTHR32089">
    <property type="entry name" value="METHYL-ACCEPTING CHEMOTAXIS PROTEIN MCPB"/>
    <property type="match status" value="1"/>
</dbReference>
<gene>
    <name evidence="5" type="ordered locus">Desru_0072</name>
</gene>
<dbReference type="HOGENOM" id="CLU_000445_107_27_9"/>
<evidence type="ECO:0000256" key="2">
    <source>
        <dbReference type="PROSITE-ProRule" id="PRU00284"/>
    </source>
</evidence>
<feature type="transmembrane region" description="Helical" evidence="3">
    <location>
        <begin position="199"/>
        <end position="221"/>
    </location>
</feature>
<dbReference type="Proteomes" id="UP000009234">
    <property type="component" value="Chromosome"/>
</dbReference>
<dbReference type="Pfam" id="PF12729">
    <property type="entry name" value="4HB_MCP_1"/>
    <property type="match status" value="1"/>
</dbReference>
<protein>
    <submittedName>
        <fullName evidence="5">Chemotaxis sensory transducer</fullName>
    </submittedName>
</protein>
<keyword evidence="3" id="KW-0812">Transmembrane</keyword>
<dbReference type="GO" id="GO:0007165">
    <property type="term" value="P:signal transduction"/>
    <property type="evidence" value="ECO:0007669"/>
    <property type="project" value="UniProtKB-KW"/>
</dbReference>
<keyword evidence="3" id="KW-0472">Membrane</keyword>
<dbReference type="OrthoDB" id="5392220at2"/>
<keyword evidence="3" id="KW-1133">Transmembrane helix</keyword>
<feature type="transmembrane region" description="Helical" evidence="3">
    <location>
        <begin position="17"/>
        <end position="39"/>
    </location>
</feature>
<dbReference type="SUPFAM" id="SSF58104">
    <property type="entry name" value="Methyl-accepting chemotaxis protein (MCP) signaling domain"/>
    <property type="match status" value="1"/>
</dbReference>
<dbReference type="STRING" id="696281.Desru_0072"/>
<keyword evidence="1 2" id="KW-0807">Transducer</keyword>
<dbReference type="GO" id="GO:0016020">
    <property type="term" value="C:membrane"/>
    <property type="evidence" value="ECO:0007669"/>
    <property type="project" value="InterPro"/>
</dbReference>
<feature type="domain" description="Methyl-accepting transducer" evidence="4">
    <location>
        <begin position="241"/>
        <end position="505"/>
    </location>
</feature>
<evidence type="ECO:0000313" key="5">
    <source>
        <dbReference type="EMBL" id="AEG58373.1"/>
    </source>
</evidence>
<evidence type="ECO:0000259" key="4">
    <source>
        <dbReference type="PROSITE" id="PS50111"/>
    </source>
</evidence>
<keyword evidence="6" id="KW-1185">Reference proteome</keyword>
<reference evidence="5 6" key="2">
    <citation type="journal article" date="2012" name="Stand. Genomic Sci.">
        <title>Complete genome sequence of the sulfate-reducing firmicute Desulfotomaculum ruminis type strain (DL(T)).</title>
        <authorList>
            <person name="Spring S."/>
            <person name="Visser M."/>
            <person name="Lu M."/>
            <person name="Copeland A."/>
            <person name="Lapidus A."/>
            <person name="Lucas S."/>
            <person name="Cheng J.F."/>
            <person name="Han C."/>
            <person name="Tapia R."/>
            <person name="Goodwin L.A."/>
            <person name="Pitluck S."/>
            <person name="Ivanova N."/>
            <person name="Land M."/>
            <person name="Hauser L."/>
            <person name="Larimer F."/>
            <person name="Rohde M."/>
            <person name="Goker M."/>
            <person name="Detter J.C."/>
            <person name="Kyrpides N.C."/>
            <person name="Woyke T."/>
            <person name="Schaap P.J."/>
            <person name="Plugge C.M."/>
            <person name="Muyzer G."/>
            <person name="Kuever J."/>
            <person name="Pereira I.A."/>
            <person name="Parshina S.N."/>
            <person name="Bernier-Latmani R."/>
            <person name="Stams A.J."/>
            <person name="Klenk H.P."/>
        </authorList>
    </citation>
    <scope>NUCLEOTIDE SEQUENCE [LARGE SCALE GENOMIC DNA]</scope>
    <source>
        <strain evidence="6">ATCC 23193 / DSM 2154 / NCIB 8452 / DL</strain>
    </source>
</reference>
<dbReference type="Pfam" id="PF00015">
    <property type="entry name" value="MCPsignal"/>
    <property type="match status" value="1"/>
</dbReference>
<name>F6DLT0_DESRL</name>